<feature type="chain" id="PRO_5040192774" evidence="1">
    <location>
        <begin position="25"/>
        <end position="88"/>
    </location>
</feature>
<keyword evidence="3" id="KW-1185">Reference proteome</keyword>
<organism evidence="2 3">
    <name type="scientific">Linnemannia schmuckeri</name>
    <dbReference type="NCBI Taxonomy" id="64567"/>
    <lineage>
        <taxon>Eukaryota</taxon>
        <taxon>Fungi</taxon>
        <taxon>Fungi incertae sedis</taxon>
        <taxon>Mucoromycota</taxon>
        <taxon>Mortierellomycotina</taxon>
        <taxon>Mortierellomycetes</taxon>
        <taxon>Mortierellales</taxon>
        <taxon>Mortierellaceae</taxon>
        <taxon>Linnemannia</taxon>
    </lineage>
</organism>
<proteinExistence type="predicted"/>
<dbReference type="Proteomes" id="UP000748756">
    <property type="component" value="Unassembled WGS sequence"/>
</dbReference>
<keyword evidence="1" id="KW-0732">Signal</keyword>
<evidence type="ECO:0000313" key="2">
    <source>
        <dbReference type="EMBL" id="KAF9150454.1"/>
    </source>
</evidence>
<protein>
    <submittedName>
        <fullName evidence="2">Uncharacterized protein</fullName>
    </submittedName>
</protein>
<comment type="caution">
    <text evidence="2">The sequence shown here is derived from an EMBL/GenBank/DDBJ whole genome shotgun (WGS) entry which is preliminary data.</text>
</comment>
<sequence>MKSTLFLAVAALCAAAVIQPVTMATPVVESDASSSNVLEKRILEQCKNKTGVCVSKEACVGTGFNGKERRIDGLCDRKNDEFICCINF</sequence>
<name>A0A9P5RYE5_9FUNG</name>
<dbReference type="EMBL" id="JAAAUQ010000416">
    <property type="protein sequence ID" value="KAF9150454.1"/>
    <property type="molecule type" value="Genomic_DNA"/>
</dbReference>
<accession>A0A9P5RYE5</accession>
<evidence type="ECO:0000313" key="3">
    <source>
        <dbReference type="Proteomes" id="UP000748756"/>
    </source>
</evidence>
<evidence type="ECO:0000256" key="1">
    <source>
        <dbReference type="SAM" id="SignalP"/>
    </source>
</evidence>
<gene>
    <name evidence="2" type="ORF">BG015_007742</name>
</gene>
<dbReference type="AlphaFoldDB" id="A0A9P5RYE5"/>
<reference evidence="2" key="1">
    <citation type="journal article" date="2020" name="Fungal Divers.">
        <title>Resolving the Mortierellaceae phylogeny through synthesis of multi-gene phylogenetics and phylogenomics.</title>
        <authorList>
            <person name="Vandepol N."/>
            <person name="Liber J."/>
            <person name="Desiro A."/>
            <person name="Na H."/>
            <person name="Kennedy M."/>
            <person name="Barry K."/>
            <person name="Grigoriev I.V."/>
            <person name="Miller A.N."/>
            <person name="O'Donnell K."/>
            <person name="Stajich J.E."/>
            <person name="Bonito G."/>
        </authorList>
    </citation>
    <scope>NUCLEOTIDE SEQUENCE</scope>
    <source>
        <strain evidence="2">NRRL 6426</strain>
    </source>
</reference>
<dbReference type="OrthoDB" id="2365309at2759"/>
<feature type="signal peptide" evidence="1">
    <location>
        <begin position="1"/>
        <end position="24"/>
    </location>
</feature>